<dbReference type="Pfam" id="PF08257">
    <property type="entry name" value="Sulfakinin"/>
    <property type="match status" value="2"/>
</dbReference>
<protein>
    <recommendedName>
        <fullName evidence="3">Drosulfakinins</fullName>
    </recommendedName>
</protein>
<reference evidence="10 11" key="1">
    <citation type="journal article" date="2019" name="J. Hered.">
        <title>An Improved Genome Assembly for Drosophila navojoa, the Basal Species in the mojavensis Cluster.</title>
        <authorList>
            <person name="Vanderlinde T."/>
            <person name="Dupim E.G."/>
            <person name="Nazario-Yepiz N.O."/>
            <person name="Carvalho A.B."/>
        </authorList>
    </citation>
    <scope>NUCLEOTIDE SEQUENCE [LARGE SCALE GENOMIC DNA]</scope>
    <source>
        <strain evidence="10">Navoj_Jal97</strain>
        <tissue evidence="10">Whole organism</tissue>
    </source>
</reference>
<dbReference type="OrthoDB" id="6360815at2759"/>
<dbReference type="Proteomes" id="UP000295192">
    <property type="component" value="Unassembled WGS sequence"/>
</dbReference>
<sequence length="142" mass="16346">MLPYKSPRRCSGALILIVLAVYLLLILPTPSHAESLDLLKEEQQRRNMEPKLESDSDTLSVNGAGTARTHFGNSNRRNQRSIGYGPRFFPISHSKIPIELELLVNNEEAERPKRFDDYGHMRFGKRGNDEQFDDYGHMRFGR</sequence>
<proteinExistence type="inferred from homology"/>
<dbReference type="OMA" id="FGDRRNQ"/>
<evidence type="ECO:0000256" key="7">
    <source>
        <dbReference type="ARBA" id="ARBA00023320"/>
    </source>
</evidence>
<evidence type="ECO:0000313" key="10">
    <source>
        <dbReference type="EMBL" id="TDG50072.1"/>
    </source>
</evidence>
<keyword evidence="6" id="KW-0027">Amidation</keyword>
<dbReference type="GO" id="GO:0007218">
    <property type="term" value="P:neuropeptide signaling pathway"/>
    <property type="evidence" value="ECO:0007669"/>
    <property type="project" value="UniProtKB-KW"/>
</dbReference>
<dbReference type="STRING" id="7232.A0A484BPD1"/>
<evidence type="ECO:0000313" key="11">
    <source>
        <dbReference type="Proteomes" id="UP000295192"/>
    </source>
</evidence>
<keyword evidence="4" id="KW-0964">Secreted</keyword>
<evidence type="ECO:0000256" key="5">
    <source>
        <dbReference type="ARBA" id="ARBA00022685"/>
    </source>
</evidence>
<comment type="caution">
    <text evidence="10">The sequence shown here is derived from an EMBL/GenBank/DDBJ whole genome shotgun (WGS) entry which is preliminary data.</text>
</comment>
<evidence type="ECO:0000256" key="3">
    <source>
        <dbReference type="ARBA" id="ARBA00021505"/>
    </source>
</evidence>
<keyword evidence="5" id="KW-0165">Cleavage on pair of basic residues</keyword>
<feature type="chain" id="PRO_5019827215" description="Drosulfakinins" evidence="9">
    <location>
        <begin position="34"/>
        <end position="142"/>
    </location>
</feature>
<keyword evidence="7" id="KW-0527">Neuropeptide</keyword>
<dbReference type="InterPro" id="IPR013152">
    <property type="entry name" value="Gastrin/cholecystokinin_CS"/>
</dbReference>
<name>A0A484BPD1_DRONA</name>
<comment type="subcellular location">
    <subcellularLocation>
        <location evidence="1">Secreted</location>
    </subcellularLocation>
</comment>
<evidence type="ECO:0000256" key="1">
    <source>
        <dbReference type="ARBA" id="ARBA00004613"/>
    </source>
</evidence>
<evidence type="ECO:0000256" key="4">
    <source>
        <dbReference type="ARBA" id="ARBA00022525"/>
    </source>
</evidence>
<evidence type="ECO:0000256" key="2">
    <source>
        <dbReference type="ARBA" id="ARBA00006273"/>
    </source>
</evidence>
<keyword evidence="9" id="KW-0732">Signal</keyword>
<evidence type="ECO:0000256" key="8">
    <source>
        <dbReference type="SAM" id="MobiDB-lite"/>
    </source>
</evidence>
<evidence type="ECO:0000256" key="6">
    <source>
        <dbReference type="ARBA" id="ARBA00022815"/>
    </source>
</evidence>
<feature type="compositionally biased region" description="Basic and acidic residues" evidence="8">
    <location>
        <begin position="44"/>
        <end position="54"/>
    </location>
</feature>
<dbReference type="PROSITE" id="PS00259">
    <property type="entry name" value="GASTRIN"/>
    <property type="match status" value="1"/>
</dbReference>
<dbReference type="GO" id="GO:0005576">
    <property type="term" value="C:extracellular region"/>
    <property type="evidence" value="ECO:0007669"/>
    <property type="project" value="UniProtKB-SubCell"/>
</dbReference>
<feature type="region of interest" description="Disordered" evidence="8">
    <location>
        <begin position="44"/>
        <end position="81"/>
    </location>
</feature>
<organism evidence="10 11">
    <name type="scientific">Drosophila navojoa</name>
    <name type="common">Fruit fly</name>
    <dbReference type="NCBI Taxonomy" id="7232"/>
    <lineage>
        <taxon>Eukaryota</taxon>
        <taxon>Metazoa</taxon>
        <taxon>Ecdysozoa</taxon>
        <taxon>Arthropoda</taxon>
        <taxon>Hexapoda</taxon>
        <taxon>Insecta</taxon>
        <taxon>Pterygota</taxon>
        <taxon>Neoptera</taxon>
        <taxon>Endopterygota</taxon>
        <taxon>Diptera</taxon>
        <taxon>Brachycera</taxon>
        <taxon>Muscomorpha</taxon>
        <taxon>Ephydroidea</taxon>
        <taxon>Drosophilidae</taxon>
        <taxon>Drosophila</taxon>
    </lineage>
</organism>
<evidence type="ECO:0000256" key="9">
    <source>
        <dbReference type="SAM" id="SignalP"/>
    </source>
</evidence>
<feature type="signal peptide" evidence="9">
    <location>
        <begin position="1"/>
        <end position="33"/>
    </location>
</feature>
<keyword evidence="11" id="KW-1185">Reference proteome</keyword>
<accession>A0A484BPD1</accession>
<gene>
    <name evidence="10" type="ORF">AWZ03_003582</name>
</gene>
<dbReference type="InterPro" id="IPR013259">
    <property type="entry name" value="Sulfakinin"/>
</dbReference>
<dbReference type="EMBL" id="LSRL02000018">
    <property type="protein sequence ID" value="TDG50072.1"/>
    <property type="molecule type" value="Genomic_DNA"/>
</dbReference>
<dbReference type="AlphaFoldDB" id="A0A484BPD1"/>
<comment type="similarity">
    <text evidence="2">Belongs to the gastrin/cholecystokinin family.</text>
</comment>